<keyword evidence="1" id="KW-0479">Metal-binding</keyword>
<dbReference type="GO" id="GO:0004601">
    <property type="term" value="F:peroxidase activity"/>
    <property type="evidence" value="ECO:0007669"/>
    <property type="project" value="InterPro"/>
</dbReference>
<evidence type="ECO:0000256" key="2">
    <source>
        <dbReference type="ARBA" id="ARBA00022964"/>
    </source>
</evidence>
<sequence length="158" mass="18289">MIACSWIQFMIHNWIDHLEDTEQVELSVPGEGFASGCPLKTFECFKTKKFQTGSSHTKFGFQNTRTPWWDGSVVYGNIEKGMSRKKGWALASLYLYKEFKLATFFFICSKTKYSLSVNVIQFVYSGLQICDLVKNLISRMHIVEQFTLTCKTRQKHNS</sequence>
<dbReference type="Pfam" id="PF03098">
    <property type="entry name" value="An_peroxidase"/>
    <property type="match status" value="1"/>
</dbReference>
<keyword evidence="4" id="KW-0408">Iron</keyword>
<dbReference type="GO" id="GO:0020037">
    <property type="term" value="F:heme binding"/>
    <property type="evidence" value="ECO:0007669"/>
    <property type="project" value="InterPro"/>
</dbReference>
<dbReference type="AlphaFoldDB" id="A0AAV0YM60"/>
<name>A0AAV0YM60_VICFA</name>
<protein>
    <submittedName>
        <fullName evidence="5">Uncharacterized protein</fullName>
    </submittedName>
</protein>
<dbReference type="InterPro" id="IPR019791">
    <property type="entry name" value="Haem_peroxidase_animal"/>
</dbReference>
<dbReference type="Gene3D" id="1.10.640.10">
    <property type="entry name" value="Haem peroxidase domain superfamily, animal type"/>
    <property type="match status" value="1"/>
</dbReference>
<accession>A0AAV0YM60</accession>
<evidence type="ECO:0000256" key="3">
    <source>
        <dbReference type="ARBA" id="ARBA00023002"/>
    </source>
</evidence>
<keyword evidence="6" id="KW-1185">Reference proteome</keyword>
<dbReference type="GO" id="GO:0006979">
    <property type="term" value="P:response to oxidative stress"/>
    <property type="evidence" value="ECO:0007669"/>
    <property type="project" value="InterPro"/>
</dbReference>
<dbReference type="SUPFAM" id="SSF48113">
    <property type="entry name" value="Heme-dependent peroxidases"/>
    <property type="match status" value="1"/>
</dbReference>
<dbReference type="GO" id="GO:0006631">
    <property type="term" value="P:fatty acid metabolic process"/>
    <property type="evidence" value="ECO:0007669"/>
    <property type="project" value="UniProtKB-ARBA"/>
</dbReference>
<dbReference type="GO" id="GO:0016702">
    <property type="term" value="F:oxidoreductase activity, acting on single donors with incorporation of molecular oxygen, incorporation of two atoms of oxygen"/>
    <property type="evidence" value="ECO:0007669"/>
    <property type="project" value="TreeGrafter"/>
</dbReference>
<keyword evidence="3" id="KW-0560">Oxidoreductase</keyword>
<dbReference type="GO" id="GO:0046872">
    <property type="term" value="F:metal ion binding"/>
    <property type="evidence" value="ECO:0007669"/>
    <property type="project" value="UniProtKB-KW"/>
</dbReference>
<gene>
    <name evidence="5" type="ORF">VFH_I249160</name>
</gene>
<dbReference type="PANTHER" id="PTHR11903">
    <property type="entry name" value="PROSTAGLANDIN G/H SYNTHASE"/>
    <property type="match status" value="1"/>
</dbReference>
<dbReference type="PANTHER" id="PTHR11903:SF25">
    <property type="entry name" value="ALPHA-DIOXYGENASE 2"/>
    <property type="match status" value="1"/>
</dbReference>
<proteinExistence type="predicted"/>
<keyword evidence="2" id="KW-0223">Dioxygenase</keyword>
<dbReference type="InterPro" id="IPR050783">
    <property type="entry name" value="Oxylipin_biosynth_metab"/>
</dbReference>
<organism evidence="5 6">
    <name type="scientific">Vicia faba</name>
    <name type="common">Broad bean</name>
    <name type="synonym">Faba vulgaris</name>
    <dbReference type="NCBI Taxonomy" id="3906"/>
    <lineage>
        <taxon>Eukaryota</taxon>
        <taxon>Viridiplantae</taxon>
        <taxon>Streptophyta</taxon>
        <taxon>Embryophyta</taxon>
        <taxon>Tracheophyta</taxon>
        <taxon>Spermatophyta</taxon>
        <taxon>Magnoliopsida</taxon>
        <taxon>eudicotyledons</taxon>
        <taxon>Gunneridae</taxon>
        <taxon>Pentapetalae</taxon>
        <taxon>rosids</taxon>
        <taxon>fabids</taxon>
        <taxon>Fabales</taxon>
        <taxon>Fabaceae</taxon>
        <taxon>Papilionoideae</taxon>
        <taxon>50 kb inversion clade</taxon>
        <taxon>NPAAA clade</taxon>
        <taxon>Hologalegina</taxon>
        <taxon>IRL clade</taxon>
        <taxon>Fabeae</taxon>
        <taxon>Vicia</taxon>
    </lineage>
</organism>
<dbReference type="EMBL" id="OX451736">
    <property type="protein sequence ID" value="CAI8586328.1"/>
    <property type="molecule type" value="Genomic_DNA"/>
</dbReference>
<evidence type="ECO:0000256" key="4">
    <source>
        <dbReference type="ARBA" id="ARBA00023004"/>
    </source>
</evidence>
<dbReference type="InterPro" id="IPR010255">
    <property type="entry name" value="Haem_peroxidase_sf"/>
</dbReference>
<reference evidence="5 6" key="1">
    <citation type="submission" date="2023-01" db="EMBL/GenBank/DDBJ databases">
        <authorList>
            <person name="Kreplak J."/>
        </authorList>
    </citation>
    <scope>NUCLEOTIDE SEQUENCE [LARGE SCALE GENOMIC DNA]</scope>
</reference>
<evidence type="ECO:0000256" key="1">
    <source>
        <dbReference type="ARBA" id="ARBA00022723"/>
    </source>
</evidence>
<dbReference type="Proteomes" id="UP001157006">
    <property type="component" value="Chromosome 1L"/>
</dbReference>
<evidence type="ECO:0000313" key="6">
    <source>
        <dbReference type="Proteomes" id="UP001157006"/>
    </source>
</evidence>
<dbReference type="InterPro" id="IPR037120">
    <property type="entry name" value="Haem_peroxidase_sf_animal"/>
</dbReference>
<evidence type="ECO:0000313" key="5">
    <source>
        <dbReference type="EMBL" id="CAI8586328.1"/>
    </source>
</evidence>